<protein>
    <recommendedName>
        <fullName evidence="3">Lipocalin-like domain-containing protein</fullName>
    </recommendedName>
</protein>
<name>A0A0E3ZTL2_9BACT</name>
<dbReference type="OrthoDB" id="950800at2"/>
<keyword evidence="2" id="KW-1185">Reference proteome</keyword>
<dbReference type="RefSeq" id="WP_046375565.1">
    <property type="nucleotide sequence ID" value="NZ_CP010429.1"/>
</dbReference>
<evidence type="ECO:0000313" key="1">
    <source>
        <dbReference type="EMBL" id="AKD53970.1"/>
    </source>
</evidence>
<evidence type="ECO:0008006" key="3">
    <source>
        <dbReference type="Google" id="ProtNLM"/>
    </source>
</evidence>
<organism evidence="1 2">
    <name type="scientific">Spirosoma radiotolerans</name>
    <dbReference type="NCBI Taxonomy" id="1379870"/>
    <lineage>
        <taxon>Bacteria</taxon>
        <taxon>Pseudomonadati</taxon>
        <taxon>Bacteroidota</taxon>
        <taxon>Cytophagia</taxon>
        <taxon>Cytophagales</taxon>
        <taxon>Cytophagaceae</taxon>
        <taxon>Spirosoma</taxon>
    </lineage>
</organism>
<dbReference type="KEGG" id="srd:SD10_02660"/>
<proteinExistence type="predicted"/>
<dbReference type="STRING" id="1379870.SD10_02660"/>
<reference evidence="1 2" key="1">
    <citation type="journal article" date="2014" name="Curr. Microbiol.">
        <title>Spirosoma radiotolerans sp. nov., a gamma-radiation-resistant bacterium isolated from gamma ray-irradiated soil.</title>
        <authorList>
            <person name="Lee J.J."/>
            <person name="Srinivasan S."/>
            <person name="Lim S."/>
            <person name="Joe M."/>
            <person name="Im S."/>
            <person name="Bae S.I."/>
            <person name="Park K.R."/>
            <person name="Han J.H."/>
            <person name="Park S.H."/>
            <person name="Joo B.M."/>
            <person name="Park S.J."/>
            <person name="Kim M.K."/>
        </authorList>
    </citation>
    <scope>NUCLEOTIDE SEQUENCE [LARGE SCALE GENOMIC DNA]</scope>
    <source>
        <strain evidence="1 2">DG5A</strain>
    </source>
</reference>
<dbReference type="EMBL" id="CP010429">
    <property type="protein sequence ID" value="AKD53970.1"/>
    <property type="molecule type" value="Genomic_DNA"/>
</dbReference>
<dbReference type="PROSITE" id="PS51257">
    <property type="entry name" value="PROKAR_LIPOPROTEIN"/>
    <property type="match status" value="1"/>
</dbReference>
<sequence>MRQFIRLLFIPAVIGWLLGGCSEKIEPKPATYSQLLTGTDKKSWRMVSLQVIDNGTPSGVIPISQSGVNPCITDDLCTFYADAEHKFEASEGATKCSSADPDVYVTDTWTLVNANATLEFYLPILNGKYPWTIKNLTATVLTIQYYFPDIDASYQFTFNSTTTK</sequence>
<gene>
    <name evidence="1" type="ORF">SD10_02660</name>
</gene>
<dbReference type="PATRIC" id="fig|1379870.5.peg.589"/>
<dbReference type="Proteomes" id="UP000033054">
    <property type="component" value="Chromosome"/>
</dbReference>
<evidence type="ECO:0000313" key="2">
    <source>
        <dbReference type="Proteomes" id="UP000033054"/>
    </source>
</evidence>
<accession>A0A0E3ZTL2</accession>
<dbReference type="AlphaFoldDB" id="A0A0E3ZTL2"/>
<dbReference type="HOGENOM" id="CLU_1625856_0_0_10"/>